<reference evidence="1" key="1">
    <citation type="submission" date="2022-05" db="EMBL/GenBank/DDBJ databases">
        <title>Complete sequence of a novel PHA-producing Halomonas strain.</title>
        <authorList>
            <person name="Zheng Z."/>
        </authorList>
    </citation>
    <scope>NUCLEOTIDE SEQUENCE</scope>
    <source>
        <strain evidence="1">ZZQ-149</strain>
    </source>
</reference>
<proteinExistence type="predicted"/>
<organism evidence="1 2">
    <name type="scientific">Halomonas qinghailakensis</name>
    <dbReference type="NCBI Taxonomy" id="2937790"/>
    <lineage>
        <taxon>Bacteria</taxon>
        <taxon>Pseudomonadati</taxon>
        <taxon>Pseudomonadota</taxon>
        <taxon>Gammaproteobacteria</taxon>
        <taxon>Oceanospirillales</taxon>
        <taxon>Halomonadaceae</taxon>
        <taxon>Halomonas</taxon>
    </lineage>
</organism>
<protein>
    <submittedName>
        <fullName evidence="1">Uncharacterized protein</fullName>
    </submittedName>
</protein>
<dbReference type="RefSeq" id="WP_264019150.1">
    <property type="nucleotide sequence ID" value="NZ_CP096973.1"/>
</dbReference>
<accession>A0AA46YT84</accession>
<gene>
    <name evidence="1" type="ORF">M0220_08625</name>
</gene>
<dbReference type="KEGG" id="hqn:M0220_08625"/>
<dbReference type="Proteomes" id="UP001164935">
    <property type="component" value="Chromosome"/>
</dbReference>
<evidence type="ECO:0000313" key="1">
    <source>
        <dbReference type="EMBL" id="UYO76192.1"/>
    </source>
</evidence>
<name>A0AA46YT84_9GAMM</name>
<dbReference type="AlphaFoldDB" id="A0AA46YT84"/>
<dbReference type="EMBL" id="CP096973">
    <property type="protein sequence ID" value="UYO76192.1"/>
    <property type="molecule type" value="Genomic_DNA"/>
</dbReference>
<evidence type="ECO:0000313" key="2">
    <source>
        <dbReference type="Proteomes" id="UP001164935"/>
    </source>
</evidence>
<keyword evidence="2" id="KW-1185">Reference proteome</keyword>
<sequence length="136" mass="14324">MVNGAPKHSSDPPSHVALVLFSAGKTLAAIEARHITGLANIARLPRCANAERLLLNTQLISIAPTHWLTLQDADGAWQLGVSGEVVLAHTPIVELFPLPALIAARHASPALRGLALANQTVRLLFDGAALKPDLTL</sequence>